<evidence type="ECO:0000313" key="5">
    <source>
        <dbReference type="Proteomes" id="UP001647436"/>
    </source>
</evidence>
<organism evidence="4 5">
    <name type="scientific">Comamonas brasiliensis</name>
    <dbReference type="NCBI Taxonomy" id="1812482"/>
    <lineage>
        <taxon>Bacteria</taxon>
        <taxon>Pseudomonadati</taxon>
        <taxon>Pseudomonadota</taxon>
        <taxon>Betaproteobacteria</taxon>
        <taxon>Burkholderiales</taxon>
        <taxon>Comamonadaceae</taxon>
        <taxon>Comamonas</taxon>
    </lineage>
</organism>
<reference evidence="4 5" key="1">
    <citation type="submission" date="2020-03" db="EMBL/GenBank/DDBJ databases">
        <title>The role of nitrogen metabolism on polyethylene biodegradation.</title>
        <authorList>
            <person name="Peixoto J."/>
            <person name="Vizzotto C.S."/>
            <person name="Ramos A."/>
            <person name="Alves G."/>
            <person name="Steindorff A."/>
            <person name="Kruger R."/>
        </authorList>
    </citation>
    <scope>NUCLEOTIDE SEQUENCE [LARGE SCALE GENOMIC DNA]</scope>
    <source>
        <strain evidence="4 5">PE63</strain>
    </source>
</reference>
<dbReference type="Pfam" id="PF21001">
    <property type="entry name" value="YqiJ_N"/>
    <property type="match status" value="1"/>
</dbReference>
<keyword evidence="1" id="KW-1133">Transmembrane helix</keyword>
<sequence length="208" mass="22037">MNLFTAPETLPFGVAFALIVAIALIEGLGMLIAMSPSNLIDNVLPEIHGDGGLDQMLGWLHLGRVPSLVLLILFLAGYALFGYGLQMVAHGLMGSYLPTWAASLLAVPSGLATVRGLGALVAHIIPQDETSIISERSLVGRAGVVSGGRARRGMAAQARVLDAHGRTHYLMVEPDIDGDVFEEGVQILVVRKIGAIYRCIVNPHPSIL</sequence>
<evidence type="ECO:0000259" key="2">
    <source>
        <dbReference type="Pfam" id="PF07290"/>
    </source>
</evidence>
<accession>A0ABS5LWV4</accession>
<keyword evidence="5" id="KW-1185">Reference proteome</keyword>
<dbReference type="RefSeq" id="WP_211458291.1">
    <property type="nucleotide sequence ID" value="NZ_JAANES010000004.1"/>
</dbReference>
<feature type="transmembrane region" description="Helical" evidence="1">
    <location>
        <begin position="12"/>
        <end position="34"/>
    </location>
</feature>
<comment type="caution">
    <text evidence="4">The sequence shown here is derived from an EMBL/GenBank/DDBJ whole genome shotgun (WGS) entry which is preliminary data.</text>
</comment>
<name>A0ABS5LWV4_9BURK</name>
<feature type="domain" description="Inner membrane protein YqiJ OB-fold" evidence="2">
    <location>
        <begin position="137"/>
        <end position="200"/>
    </location>
</feature>
<evidence type="ECO:0000259" key="3">
    <source>
        <dbReference type="Pfam" id="PF21001"/>
    </source>
</evidence>
<gene>
    <name evidence="4" type="primary">yqiJ</name>
    <name evidence="4" type="ORF">DJFAAGMI_03748</name>
</gene>
<dbReference type="InterPro" id="IPR048376">
    <property type="entry name" value="YqiJ_N"/>
</dbReference>
<dbReference type="InterPro" id="IPR010840">
    <property type="entry name" value="YqiJ_OB"/>
</dbReference>
<proteinExistence type="predicted"/>
<dbReference type="Pfam" id="PF07290">
    <property type="entry name" value="YqiJ_OB"/>
    <property type="match status" value="1"/>
</dbReference>
<protein>
    <submittedName>
        <fullName evidence="4">Inner membrane protein YqiJ</fullName>
    </submittedName>
</protein>
<dbReference type="EMBL" id="JAANES010000004">
    <property type="protein sequence ID" value="MBS3020984.1"/>
    <property type="molecule type" value="Genomic_DNA"/>
</dbReference>
<evidence type="ECO:0000313" key="4">
    <source>
        <dbReference type="EMBL" id="MBS3020984.1"/>
    </source>
</evidence>
<keyword evidence="1" id="KW-0472">Membrane</keyword>
<dbReference type="Proteomes" id="UP001647436">
    <property type="component" value="Unassembled WGS sequence"/>
</dbReference>
<feature type="domain" description="Inner membrane protein YqiJ N-terminal" evidence="3">
    <location>
        <begin position="10"/>
        <end position="115"/>
    </location>
</feature>
<evidence type="ECO:0000256" key="1">
    <source>
        <dbReference type="SAM" id="Phobius"/>
    </source>
</evidence>
<keyword evidence="1" id="KW-0812">Transmembrane</keyword>
<feature type="transmembrane region" description="Helical" evidence="1">
    <location>
        <begin position="65"/>
        <end position="85"/>
    </location>
</feature>